<comment type="caution">
    <text evidence="1">The sequence shown here is derived from an EMBL/GenBank/DDBJ whole genome shotgun (WGS) entry which is preliminary data.</text>
</comment>
<evidence type="ECO:0000313" key="2">
    <source>
        <dbReference type="Proteomes" id="UP001308776"/>
    </source>
</evidence>
<accession>A0ABU6FRQ3</accession>
<organism evidence="1 2">
    <name type="scientific">Acidithiobacillus ferriphilus</name>
    <dbReference type="NCBI Taxonomy" id="1689834"/>
    <lineage>
        <taxon>Bacteria</taxon>
        <taxon>Pseudomonadati</taxon>
        <taxon>Pseudomonadota</taxon>
        <taxon>Acidithiobacillia</taxon>
        <taxon>Acidithiobacillales</taxon>
        <taxon>Acidithiobacillaceae</taxon>
        <taxon>Acidithiobacillus</taxon>
    </lineage>
</organism>
<dbReference type="RefSeq" id="WP_155735183.1">
    <property type="nucleotide sequence ID" value="NZ_JAQGFK010000173.1"/>
</dbReference>
<sequence>MSNWMLSPEDQISIRKNTKSIRRSATKRKSAIDHLADSIFANGALGEYQEKRKLAVAQIIECRNDAVISKWLETATQENISRLVEQMISTTDGTNERAVLDWAKSQKRRFSVIQ</sequence>
<proteinExistence type="predicted"/>
<protein>
    <submittedName>
        <fullName evidence="1">Uncharacterized protein</fullName>
    </submittedName>
</protein>
<name>A0ABU6FRQ3_9PROT</name>
<dbReference type="EMBL" id="JAQGFR010000122">
    <property type="protein sequence ID" value="MEB8513520.1"/>
    <property type="molecule type" value="Genomic_DNA"/>
</dbReference>
<keyword evidence="2" id="KW-1185">Reference proteome</keyword>
<reference evidence="1 2" key="1">
    <citation type="submission" date="2022-11" db="EMBL/GenBank/DDBJ databases">
        <title>Comparative genomics analysis of Acidithiobacillus ferriphilus.</title>
        <authorList>
            <person name="Ma L."/>
        </authorList>
    </citation>
    <scope>NUCLEOTIDE SEQUENCE [LARGE SCALE GENOMIC DNA]</scope>
    <source>
        <strain evidence="1 2">DY15</strain>
    </source>
</reference>
<gene>
    <name evidence="1" type="ORF">OW717_05635</name>
</gene>
<evidence type="ECO:0000313" key="1">
    <source>
        <dbReference type="EMBL" id="MEB8513520.1"/>
    </source>
</evidence>
<dbReference type="Proteomes" id="UP001308776">
    <property type="component" value="Unassembled WGS sequence"/>
</dbReference>